<dbReference type="Proteomes" id="UP000324632">
    <property type="component" value="Chromosome 14"/>
</dbReference>
<proteinExistence type="predicted"/>
<dbReference type="PANTHER" id="PTHR21063:SF4">
    <property type="entry name" value="CD48 ANTIGEN-RELATED"/>
    <property type="match status" value="1"/>
</dbReference>
<keyword evidence="6" id="KW-1185">Reference proteome</keyword>
<accession>A0A5A9NP35</accession>
<keyword evidence="3" id="KW-0732">Signal</keyword>
<reference evidence="5 6" key="1">
    <citation type="journal article" date="2019" name="Mol. Ecol. Resour.">
        <title>Chromosome-level genome assembly of Triplophysa tibetana, a fish adapted to the harsh high-altitude environment of the Tibetan Plateau.</title>
        <authorList>
            <person name="Yang X."/>
            <person name="Liu H."/>
            <person name="Ma Z."/>
            <person name="Zou Y."/>
            <person name="Zou M."/>
            <person name="Mao Y."/>
            <person name="Li X."/>
            <person name="Wang H."/>
            <person name="Chen T."/>
            <person name="Wang W."/>
            <person name="Yang R."/>
        </authorList>
    </citation>
    <scope>NUCLEOTIDE SEQUENCE [LARGE SCALE GENOMIC DNA]</scope>
    <source>
        <strain evidence="5">TTIB1903HZAU</strain>
        <tissue evidence="5">Muscle</tissue>
    </source>
</reference>
<dbReference type="InterPro" id="IPR013106">
    <property type="entry name" value="Ig_V-set"/>
</dbReference>
<dbReference type="InterPro" id="IPR036179">
    <property type="entry name" value="Ig-like_dom_sf"/>
</dbReference>
<feature type="transmembrane region" description="Helical" evidence="2">
    <location>
        <begin position="157"/>
        <end position="183"/>
    </location>
</feature>
<feature type="domain" description="Immunoglobulin" evidence="4">
    <location>
        <begin position="24"/>
        <end position="124"/>
    </location>
</feature>
<organism evidence="5 6">
    <name type="scientific">Triplophysa tibetana</name>
    <dbReference type="NCBI Taxonomy" id="1572043"/>
    <lineage>
        <taxon>Eukaryota</taxon>
        <taxon>Metazoa</taxon>
        <taxon>Chordata</taxon>
        <taxon>Craniata</taxon>
        <taxon>Vertebrata</taxon>
        <taxon>Euteleostomi</taxon>
        <taxon>Actinopterygii</taxon>
        <taxon>Neopterygii</taxon>
        <taxon>Teleostei</taxon>
        <taxon>Ostariophysi</taxon>
        <taxon>Cypriniformes</taxon>
        <taxon>Nemacheilidae</taxon>
        <taxon>Triplophysa</taxon>
    </lineage>
</organism>
<dbReference type="SMART" id="SM00409">
    <property type="entry name" value="IG"/>
    <property type="match status" value="1"/>
</dbReference>
<dbReference type="AlphaFoldDB" id="A0A5A9NP35"/>
<keyword evidence="2" id="KW-1133">Transmembrane helix</keyword>
<dbReference type="Pfam" id="PF07686">
    <property type="entry name" value="V-set"/>
    <property type="match status" value="1"/>
</dbReference>
<gene>
    <name evidence="5" type="ORF">E1301_Tti020879</name>
</gene>
<dbReference type="InterPro" id="IPR003599">
    <property type="entry name" value="Ig_sub"/>
</dbReference>
<feature type="region of interest" description="Disordered" evidence="1">
    <location>
        <begin position="130"/>
        <end position="152"/>
    </location>
</feature>
<dbReference type="PANTHER" id="PTHR21063">
    <property type="entry name" value="LFA-3"/>
    <property type="match status" value="1"/>
</dbReference>
<feature type="compositionally biased region" description="Polar residues" evidence="1">
    <location>
        <begin position="134"/>
        <end position="152"/>
    </location>
</feature>
<evidence type="ECO:0000313" key="5">
    <source>
        <dbReference type="EMBL" id="KAA0711762.1"/>
    </source>
</evidence>
<evidence type="ECO:0000313" key="6">
    <source>
        <dbReference type="Proteomes" id="UP000324632"/>
    </source>
</evidence>
<evidence type="ECO:0000259" key="4">
    <source>
        <dbReference type="SMART" id="SM00409"/>
    </source>
</evidence>
<evidence type="ECO:0000256" key="1">
    <source>
        <dbReference type="SAM" id="MobiDB-lite"/>
    </source>
</evidence>
<dbReference type="InterPro" id="IPR013783">
    <property type="entry name" value="Ig-like_fold"/>
</dbReference>
<sequence length="250" mass="28005">MDLCFIFLAYLPYFIAKGVFGDDVKSVSVMEGDSVTLHTDVVKQRDDLIVWSYGSENTVVAIINGKDISTKLSEDEKFKDTLKLNHQTGDLIISDVRSQHSGLYTLRIRINNKVSYKKFNLTVSSHFPPLNHITKPTQDPENTKLNNKSSKSPDQRLSVITAVSCTAVVCVIIIIIISIIIYIKKRKAVLVKSSESKNHLNDEIISISSISTCEDEESSKCLMKNNNTGLKQDQCEDDLTSSCLIKVMHF</sequence>
<protein>
    <recommendedName>
        <fullName evidence="4">Immunoglobulin domain-containing protein</fullName>
    </recommendedName>
</protein>
<comment type="caution">
    <text evidence="5">The sequence shown here is derived from an EMBL/GenBank/DDBJ whole genome shotgun (WGS) entry which is preliminary data.</text>
</comment>
<evidence type="ECO:0000256" key="2">
    <source>
        <dbReference type="SAM" id="Phobius"/>
    </source>
</evidence>
<dbReference type="SUPFAM" id="SSF48726">
    <property type="entry name" value="Immunoglobulin"/>
    <property type="match status" value="1"/>
</dbReference>
<name>A0A5A9NP35_9TELE</name>
<evidence type="ECO:0000256" key="3">
    <source>
        <dbReference type="SAM" id="SignalP"/>
    </source>
</evidence>
<dbReference type="EMBL" id="SOYY01000014">
    <property type="protein sequence ID" value="KAA0711762.1"/>
    <property type="molecule type" value="Genomic_DNA"/>
</dbReference>
<feature type="signal peptide" evidence="3">
    <location>
        <begin position="1"/>
        <end position="21"/>
    </location>
</feature>
<dbReference type="Gene3D" id="2.60.40.10">
    <property type="entry name" value="Immunoglobulins"/>
    <property type="match status" value="1"/>
</dbReference>
<keyword evidence="2" id="KW-0812">Transmembrane</keyword>
<feature type="chain" id="PRO_5023142902" description="Immunoglobulin domain-containing protein" evidence="3">
    <location>
        <begin position="22"/>
        <end position="250"/>
    </location>
</feature>
<keyword evidence="2" id="KW-0472">Membrane</keyword>